<evidence type="ECO:0000259" key="4">
    <source>
        <dbReference type="Pfam" id="PF17782"/>
    </source>
</evidence>
<evidence type="ECO:0000256" key="2">
    <source>
        <dbReference type="SAM" id="MobiDB-lite"/>
    </source>
</evidence>
<reference evidence="6" key="2">
    <citation type="journal article" date="2016" name="Int. J. Syst. Evol. Microbiol.">
        <title>Complete genome sequence and cell structure of Limnochorda pilosa, a Gram-negative spore-former within the phylum Firmicutes.</title>
        <authorList>
            <person name="Watanabe M."/>
            <person name="Kojima H."/>
            <person name="Fukui M."/>
        </authorList>
    </citation>
    <scope>NUCLEOTIDE SEQUENCE [LARGE SCALE GENOMIC DNA]</scope>
    <source>
        <strain evidence="6">HC45</strain>
    </source>
</reference>
<comment type="similarity">
    <text evidence="1">Belongs to the DprA/Smf family.</text>
</comment>
<evidence type="ECO:0000256" key="1">
    <source>
        <dbReference type="ARBA" id="ARBA00006525"/>
    </source>
</evidence>
<dbReference type="Pfam" id="PF02481">
    <property type="entry name" value="DNA_processg_A"/>
    <property type="match status" value="1"/>
</dbReference>
<evidence type="ECO:0000313" key="5">
    <source>
        <dbReference type="EMBL" id="BAS27490.1"/>
    </source>
</evidence>
<dbReference type="KEGG" id="lpil:LIP_1644"/>
<dbReference type="PANTHER" id="PTHR43022">
    <property type="entry name" value="PROTEIN SMF"/>
    <property type="match status" value="1"/>
</dbReference>
<reference evidence="6" key="1">
    <citation type="submission" date="2015-07" db="EMBL/GenBank/DDBJ databases">
        <title>Complete genome sequence and phylogenetic analysis of Limnochorda pilosa.</title>
        <authorList>
            <person name="Watanabe M."/>
            <person name="Kojima H."/>
            <person name="Fukui M."/>
        </authorList>
    </citation>
    <scope>NUCLEOTIDE SEQUENCE [LARGE SCALE GENOMIC DNA]</scope>
    <source>
        <strain evidence="6">HC45</strain>
    </source>
</reference>
<dbReference type="PANTHER" id="PTHR43022:SF1">
    <property type="entry name" value="PROTEIN SMF"/>
    <property type="match status" value="1"/>
</dbReference>
<evidence type="ECO:0000259" key="3">
    <source>
        <dbReference type="Pfam" id="PF02481"/>
    </source>
</evidence>
<dbReference type="STRING" id="1555112.LIP_1644"/>
<protein>
    <submittedName>
        <fullName evidence="5">DNA protecting protein DprA</fullName>
    </submittedName>
</protein>
<dbReference type="Gene3D" id="3.40.50.450">
    <property type="match status" value="1"/>
</dbReference>
<dbReference type="PATRIC" id="fig|1555112.3.peg.1677"/>
<keyword evidence="6" id="KW-1185">Reference proteome</keyword>
<organism evidence="5 6">
    <name type="scientific">Limnochorda pilosa</name>
    <dbReference type="NCBI Taxonomy" id="1555112"/>
    <lineage>
        <taxon>Bacteria</taxon>
        <taxon>Bacillati</taxon>
        <taxon>Bacillota</taxon>
        <taxon>Limnochordia</taxon>
        <taxon>Limnochordales</taxon>
        <taxon>Limnochordaceae</taxon>
        <taxon>Limnochorda</taxon>
    </lineage>
</organism>
<dbReference type="OrthoDB" id="9785707at2"/>
<evidence type="ECO:0000313" key="6">
    <source>
        <dbReference type="Proteomes" id="UP000065807"/>
    </source>
</evidence>
<dbReference type="Gene3D" id="1.10.10.10">
    <property type="entry name" value="Winged helix-like DNA-binding domain superfamily/Winged helix DNA-binding domain"/>
    <property type="match status" value="1"/>
</dbReference>
<gene>
    <name evidence="5" type="ORF">LIP_1644</name>
</gene>
<feature type="domain" description="Smf/DprA SLOG" evidence="3">
    <location>
        <begin position="81"/>
        <end position="289"/>
    </location>
</feature>
<dbReference type="NCBIfam" id="TIGR00732">
    <property type="entry name" value="dprA"/>
    <property type="match status" value="1"/>
</dbReference>
<dbReference type="Pfam" id="PF17782">
    <property type="entry name" value="WHD_DprA"/>
    <property type="match status" value="1"/>
</dbReference>
<dbReference type="InterPro" id="IPR003488">
    <property type="entry name" value="DprA"/>
</dbReference>
<dbReference type="InterPro" id="IPR036388">
    <property type="entry name" value="WH-like_DNA-bd_sf"/>
</dbReference>
<name>A0A0K2SK66_LIMPI</name>
<dbReference type="Proteomes" id="UP000065807">
    <property type="component" value="Chromosome"/>
</dbReference>
<proteinExistence type="inferred from homology"/>
<feature type="compositionally biased region" description="Low complexity" evidence="2">
    <location>
        <begin position="304"/>
        <end position="321"/>
    </location>
</feature>
<feature type="domain" description="DprA winged helix" evidence="4">
    <location>
        <begin position="309"/>
        <end position="368"/>
    </location>
</feature>
<dbReference type="GO" id="GO:0009294">
    <property type="term" value="P:DNA-mediated transformation"/>
    <property type="evidence" value="ECO:0007669"/>
    <property type="project" value="InterPro"/>
</dbReference>
<sequence length="375" mass="40477">MSSADAARERLDLVRLYAALPPHLAYKIFKHYASASRAWEAFEAGWRALGVDDAQVAQARAFDPGWAHREILRLGRTGVQVVTPLLPGYPPSLSNVKDAPPLLFMRGSWQPMDEGAVSIVGTRRCTPYGESVAAELGAALARAGVTVVSGLARGVDAAAHRAALEAGGRTVAVMATGPDRIYPPEHRKLARAIEAQGALITEFPPGTHPEPYYFPHRNRIIAALSWATVVVEAGERSGALITADLALTMGRTVFAVPGPIHRPQSRGCHRLIREGATLLGSAADLIEEVRARQATGALPQGTLPGIASEPPEGAGPPSSDPQRWLYDRLDREPRTLEELVRRCGSDVGSVQAGLSLLELRGWAVRVGGRYWRRRW</sequence>
<dbReference type="InterPro" id="IPR041614">
    <property type="entry name" value="DprA_WH"/>
</dbReference>
<feature type="region of interest" description="Disordered" evidence="2">
    <location>
        <begin position="297"/>
        <end position="323"/>
    </location>
</feature>
<dbReference type="AlphaFoldDB" id="A0A0K2SK66"/>
<dbReference type="InterPro" id="IPR057666">
    <property type="entry name" value="DrpA_SLOG"/>
</dbReference>
<dbReference type="EMBL" id="AP014924">
    <property type="protein sequence ID" value="BAS27490.1"/>
    <property type="molecule type" value="Genomic_DNA"/>
</dbReference>
<accession>A0A0K2SK66</accession>
<dbReference type="SUPFAM" id="SSF102405">
    <property type="entry name" value="MCP/YpsA-like"/>
    <property type="match status" value="1"/>
</dbReference>
<dbReference type="RefSeq" id="WP_068136417.1">
    <property type="nucleotide sequence ID" value="NZ_AP014924.1"/>
</dbReference>